<dbReference type="InterPro" id="IPR000182">
    <property type="entry name" value="GNAT_dom"/>
</dbReference>
<reference evidence="2 3" key="1">
    <citation type="submission" date="2010-02" db="EMBL/GenBank/DDBJ databases">
        <authorList>
            <person name="Weinstock G."/>
            <person name="Sodergren E."/>
            <person name="Clifton S."/>
            <person name="Fulton L."/>
            <person name="Fulton B."/>
            <person name="Courtney L."/>
            <person name="Fronick C."/>
            <person name="Harrison M."/>
            <person name="Strong C."/>
            <person name="Farmer C."/>
            <person name="Delahaunty K."/>
            <person name="Markovic C."/>
            <person name="Hall O."/>
            <person name="Minx P."/>
            <person name="Tomlinson C."/>
            <person name="Mitreva M."/>
            <person name="Nelson J."/>
            <person name="Hou S."/>
            <person name="Wollam A."/>
            <person name="Pepin K.H."/>
            <person name="Johnson M."/>
            <person name="Bhonagiri V."/>
            <person name="Zhang X."/>
            <person name="Suruliraj S."/>
            <person name="Warren W."/>
            <person name="Chinwalla A."/>
            <person name="Mardis E.R."/>
            <person name="Wilson R.K."/>
        </authorList>
    </citation>
    <scope>NUCLEOTIDE SEQUENCE [LARGE SCALE GENOMIC DNA]</scope>
    <source>
        <strain evidence="2 3">DSM 2876</strain>
    </source>
</reference>
<dbReference type="Pfam" id="PF00583">
    <property type="entry name" value="Acetyltransf_1"/>
    <property type="match status" value="1"/>
</dbReference>
<dbReference type="PANTHER" id="PTHR43415">
    <property type="entry name" value="SPERMIDINE N(1)-ACETYLTRANSFERASE"/>
    <property type="match status" value="1"/>
</dbReference>
<evidence type="ECO:0000259" key="1">
    <source>
        <dbReference type="PROSITE" id="PS51186"/>
    </source>
</evidence>
<dbReference type="CDD" id="cd04301">
    <property type="entry name" value="NAT_SF"/>
    <property type="match status" value="1"/>
</dbReference>
<dbReference type="Proteomes" id="UP000006238">
    <property type="component" value="Unassembled WGS sequence"/>
</dbReference>
<dbReference type="InterPro" id="IPR016181">
    <property type="entry name" value="Acyl_CoA_acyltransferase"/>
</dbReference>
<feature type="domain" description="N-acetyltransferase" evidence="1">
    <location>
        <begin position="20"/>
        <end position="178"/>
    </location>
</feature>
<keyword evidence="2" id="KW-0808">Transferase</keyword>
<accession>D4S2P8</accession>
<dbReference type="Gene3D" id="3.40.630.30">
    <property type="match status" value="1"/>
</dbReference>
<dbReference type="HOGENOM" id="CLU_013985_3_2_9"/>
<organism evidence="2 3">
    <name type="scientific">Eshraghiella crossota DSM 2876</name>
    <dbReference type="NCBI Taxonomy" id="511680"/>
    <lineage>
        <taxon>Bacteria</taxon>
        <taxon>Bacillati</taxon>
        <taxon>Bacillota</taxon>
        <taxon>Clostridia</taxon>
        <taxon>Lachnospirales</taxon>
        <taxon>Lachnospiraceae</taxon>
        <taxon>Eshraghiella</taxon>
    </lineage>
</organism>
<protein>
    <submittedName>
        <fullName evidence="2">Acetyltransferase, GNAT family</fullName>
    </submittedName>
</protein>
<dbReference type="EMBL" id="ABWN01000040">
    <property type="protein sequence ID" value="EFF67503.1"/>
    <property type="molecule type" value="Genomic_DNA"/>
</dbReference>
<gene>
    <name evidence="2" type="ORF">BUTYVIB_02370</name>
</gene>
<dbReference type="eggNOG" id="COG1670">
    <property type="taxonomic scope" value="Bacteria"/>
</dbReference>
<comment type="caution">
    <text evidence="2">The sequence shown here is derived from an EMBL/GenBank/DDBJ whole genome shotgun (WGS) entry which is preliminary data.</text>
</comment>
<sequence>MQTKYDKQNFGQMKKEASMLRLRPYNKNDAEMIMSWIKDESTFYKWTAGVLGEYPISEEQFNTVSNLMAFTAIDDNDVVGFFTMRRPNEFFDELRFGFVIVDSRKRGRGYGKNMLKLGLKYAKEIFGVNKVSLGVFENNESAYYCYKAIGFEDVSQDEIEKYTVMGEEWNCLELEINL</sequence>
<dbReference type="AlphaFoldDB" id="D4S2P8"/>
<proteinExistence type="predicted"/>
<keyword evidence="3" id="KW-1185">Reference proteome</keyword>
<dbReference type="PROSITE" id="PS51186">
    <property type="entry name" value="GNAT"/>
    <property type="match status" value="1"/>
</dbReference>
<dbReference type="GO" id="GO:0016747">
    <property type="term" value="F:acyltransferase activity, transferring groups other than amino-acyl groups"/>
    <property type="evidence" value="ECO:0007669"/>
    <property type="project" value="InterPro"/>
</dbReference>
<evidence type="ECO:0000313" key="2">
    <source>
        <dbReference type="EMBL" id="EFF67503.1"/>
    </source>
</evidence>
<name>D4S2P8_9FIRM</name>
<dbReference type="SUPFAM" id="SSF55729">
    <property type="entry name" value="Acyl-CoA N-acyltransferases (Nat)"/>
    <property type="match status" value="1"/>
</dbReference>
<evidence type="ECO:0000313" key="3">
    <source>
        <dbReference type="Proteomes" id="UP000006238"/>
    </source>
</evidence>
<dbReference type="PANTHER" id="PTHR43415:SF5">
    <property type="entry name" value="ACETYLTRANSFERASE"/>
    <property type="match status" value="1"/>
</dbReference>